<dbReference type="CDD" id="cd23818">
    <property type="entry name" value="RWD_RNF25"/>
    <property type="match status" value="1"/>
</dbReference>
<dbReference type="Gene3D" id="3.30.40.10">
    <property type="entry name" value="Zinc/RING finger domain, C3HC4 (zinc finger)"/>
    <property type="match status" value="1"/>
</dbReference>
<evidence type="ECO:0000256" key="3">
    <source>
        <dbReference type="ARBA" id="ARBA00022801"/>
    </source>
</evidence>
<gene>
    <name evidence="15" type="primary">LOC111135981</name>
</gene>
<keyword evidence="14" id="KW-1185">Reference proteome</keyword>
<dbReference type="GO" id="GO:0035556">
    <property type="term" value="P:intracellular signal transduction"/>
    <property type="evidence" value="ECO:0007669"/>
    <property type="project" value="TreeGrafter"/>
</dbReference>
<dbReference type="FunFam" id="3.10.110.10:FF:000050">
    <property type="entry name" value="eIF-2-alpha kinase GCN2"/>
    <property type="match status" value="1"/>
</dbReference>
<keyword evidence="3" id="KW-0378">Hydrolase</keyword>
<accession>A0A8B8EQJ9</accession>
<dbReference type="InterPro" id="IPR016130">
    <property type="entry name" value="Tyr_Pase_AS"/>
</dbReference>
<feature type="compositionally biased region" description="Polar residues" evidence="8">
    <location>
        <begin position="1333"/>
        <end position="1345"/>
    </location>
</feature>
<evidence type="ECO:0000256" key="2">
    <source>
        <dbReference type="ARBA" id="ARBA00022771"/>
    </source>
</evidence>
<dbReference type="InterPro" id="IPR016135">
    <property type="entry name" value="UBQ-conjugating_enzyme/RWD"/>
</dbReference>
<feature type="compositionally biased region" description="Basic and acidic residues" evidence="8">
    <location>
        <begin position="1350"/>
        <end position="1359"/>
    </location>
</feature>
<feature type="compositionally biased region" description="Polar residues" evidence="8">
    <location>
        <begin position="1237"/>
        <end position="1259"/>
    </location>
</feature>
<feature type="compositionally biased region" description="Basic and acidic residues" evidence="8">
    <location>
        <begin position="796"/>
        <end position="811"/>
    </location>
</feature>
<keyword evidence="5" id="KW-0904">Protein phosphatase</keyword>
<dbReference type="GO" id="GO:0009893">
    <property type="term" value="P:positive regulation of metabolic process"/>
    <property type="evidence" value="ECO:0007669"/>
    <property type="project" value="UniProtKB-ARBA"/>
</dbReference>
<evidence type="ECO:0000256" key="4">
    <source>
        <dbReference type="ARBA" id="ARBA00022833"/>
    </source>
</evidence>
<dbReference type="Proteomes" id="UP000694844">
    <property type="component" value="Chromosome 5"/>
</dbReference>
<dbReference type="PROSITE" id="PS50055">
    <property type="entry name" value="TYR_PHOSPHATASE_PTP"/>
    <property type="match status" value="1"/>
</dbReference>
<sequence>MTRTDRLVLWLLFLWTSFFSGTGSSPCSQENRNSDPAPCLSAINSDARDNTLFWYGTSYAARCPNPYASLDCINSAPFRADSILSRVFGDNFPQDNLVTKFVNVTFTTGTGSYTGCGNTWTVSESRTIDLDPTQSHVYKPWSVRNRPAMTWSASQSELYSIFVIDTGYSINHGIFLNIPGNDINQSEIFKDYHGPLRTSPIPNIYAFFLFKQSGRIQLSDEWRQKLGNSMFSTVYNMSTAMKYLNLTGPVGLNWMSVTMDAYAMQQMITRRVLYACPNLISEAVSNHNRSFIPNDAAMTVNVDVTFSPASLTFTSCCKLYSKQGRSFKLNPLGSATVDSWDVRSDANPALDLSVLGYYTQIKNFTGKTFTVLCVDPDVPSPAAGTRERPLLHWMVVNIPEGRMGEGDTVMSYRGPRPPDAAHHYYFLLYEQSHVINTNQTANYTNPPNSRFLFDISDFVSDQALSLVGVSWFIAKPDEFTRYQSVTSGGDVTSLCAGQPDFATPCPISSATQWRQTIYQMAIAVCSILVLKTVLSPLGIDEELEVLKSIYIEELNLILSKRGWPEVISLQLHPSTGDDVEKKYVCITLELRLSQQYPDEIPIISIKNPRGIGEEEVDRLQKSLVTQARELQGGPMLYDLIELAKESLTEGNIPHCPCTICYEHFHEGEDFTKTTCYHYFHTPCLSRYIRHVLEDRHQESLARPSHQQGQEEKENQTKVPCPVCREDIECGDDLLTGEVSSEEQVLTFDPSAELRSWQEEMSHLLRRQREKGGVIDVQQERNKFLITEDDVVELTKDHGIESSIKGHERESSPKSQRTKSSPKSQEMKSSPKSREIKSPTKGHVAKEAGNFGKSEVHMKSKNFSRETTFKAGRLKERIGQLEMEVDRRWTGFSEEFENLNRQGTPVGSRKEGQRAENRLKNRVKHLVPYDSSRVILRDGDPEVKGSDYINASYIQIGSERNGKDGDHLIATQGCLMETVGDFWRMVWQERSQVIAMATKAVEDERVKVACYWCEEGEERLLGGQLYRFRVQGKSLTHHRDFILREMEVTKLSQDNQEEGTRLVYQFNFTAWPDFGVPRNPDSVVQFLTVVNNKQEELAAPGPIIIHCSAGIGRTGTLVVLEKLIHQIKQEGLDCDLDVQKTVMKVRSQRSGMVQTESQYKFVYRALLSYLNAQPGFTSDKVEDEDIDEIQSNKESKDRYTQKDRKGHGRVKQYSWRERGGKNYREEGRETHRTRSPSERSQGSKARSPSERSQGSKTNTSVKEHEDKKSGRNSQERRGFGKPQSSKWAETNETKSKGAETNETKSKGAETNETKSNRTLSSEQDTEKQGAGVRSGQTDQHTENQNVGGEKSQAERPRHTENQNVGGEKSRAERPRHTENQNVGGEKSRAEQPRQGFGRPRSGKGGRTDARHSGSGTQSSPRGQENQGDDRNTSTNTGSKQVIRRPEGRECGGREEIPRGRGKGGRGKGGEGPGGGNSGGTVGDRSPRVREQSEPDKKQTSAGNGGKVRTDSDHRERSDKNSPQGCNTESRDSNDRLIKSARGDKDTRAHRAPSPRADNQGRGRGQRRGKPRVPPGFNVSGPPPGFSDPIGPPPGFTDIS</sequence>
<feature type="compositionally biased region" description="Basic and acidic residues" evidence="8">
    <location>
        <begin position="1506"/>
        <end position="1518"/>
    </location>
</feature>
<keyword evidence="6" id="KW-0727">SH2 domain</keyword>
<dbReference type="Pfam" id="PF00102">
    <property type="entry name" value="Y_phosphatase"/>
    <property type="match status" value="1"/>
</dbReference>
<dbReference type="PROSITE" id="PS00383">
    <property type="entry name" value="TYR_PHOSPHATASE_1"/>
    <property type="match status" value="1"/>
</dbReference>
<dbReference type="InterPro" id="IPR035810">
    <property type="entry name" value="PEBP_euk"/>
</dbReference>
<evidence type="ECO:0000259" key="11">
    <source>
        <dbReference type="PROSITE" id="PS50056"/>
    </source>
</evidence>
<evidence type="ECO:0000259" key="13">
    <source>
        <dbReference type="PROSITE" id="PS50908"/>
    </source>
</evidence>
<evidence type="ECO:0000313" key="15">
    <source>
        <dbReference type="RefSeq" id="XP_022342216.1"/>
    </source>
</evidence>
<evidence type="ECO:0000256" key="8">
    <source>
        <dbReference type="SAM" id="MobiDB-lite"/>
    </source>
</evidence>
<dbReference type="PANTHER" id="PTHR46257:SF3">
    <property type="entry name" value="TYROSINE-PROTEIN PHOSPHATASE CORKSCREW"/>
    <property type="match status" value="1"/>
</dbReference>
<feature type="signal peptide" evidence="9">
    <location>
        <begin position="1"/>
        <end position="23"/>
    </location>
</feature>
<evidence type="ECO:0000259" key="12">
    <source>
        <dbReference type="PROSITE" id="PS50089"/>
    </source>
</evidence>
<dbReference type="InterPro" id="IPR052123">
    <property type="entry name" value="Non-rcpt_Tyr_Phosphatase"/>
</dbReference>
<evidence type="ECO:0000256" key="9">
    <source>
        <dbReference type="SAM" id="SignalP"/>
    </source>
</evidence>
<feature type="compositionally biased region" description="Pro residues" evidence="8">
    <location>
        <begin position="1579"/>
        <end position="1598"/>
    </location>
</feature>
<evidence type="ECO:0000313" key="14">
    <source>
        <dbReference type="Proteomes" id="UP000694844"/>
    </source>
</evidence>
<feature type="domain" description="Tyrosine-protein phosphatase" evidence="10">
    <location>
        <begin position="891"/>
        <end position="1168"/>
    </location>
</feature>
<evidence type="ECO:0000259" key="10">
    <source>
        <dbReference type="PROSITE" id="PS50055"/>
    </source>
</evidence>
<feature type="compositionally biased region" description="Basic and acidic residues" evidence="8">
    <location>
        <begin position="1366"/>
        <end position="1377"/>
    </location>
</feature>
<feature type="region of interest" description="Disordered" evidence="8">
    <location>
        <begin position="698"/>
        <end position="717"/>
    </location>
</feature>
<dbReference type="OrthoDB" id="432311at2759"/>
<feature type="domain" description="Tyrosine specific protein phosphatases" evidence="11">
    <location>
        <begin position="1083"/>
        <end position="1159"/>
    </location>
</feature>
<feature type="compositionally biased region" description="Basic and acidic residues" evidence="8">
    <location>
        <begin position="1213"/>
        <end position="1236"/>
    </location>
</feature>
<keyword evidence="4" id="KW-0862">Zinc</keyword>
<dbReference type="Gene3D" id="3.90.190.10">
    <property type="entry name" value="Protein tyrosine phosphatase superfamily"/>
    <property type="match status" value="1"/>
</dbReference>
<evidence type="ECO:0000256" key="1">
    <source>
        <dbReference type="ARBA" id="ARBA00013064"/>
    </source>
</evidence>
<dbReference type="SUPFAM" id="SSF52799">
    <property type="entry name" value="(Phosphotyrosine protein) phosphatases II"/>
    <property type="match status" value="1"/>
</dbReference>
<dbReference type="SMART" id="SM00194">
    <property type="entry name" value="PTPc"/>
    <property type="match status" value="1"/>
</dbReference>
<dbReference type="SMART" id="SM00404">
    <property type="entry name" value="PTPc_motif"/>
    <property type="match status" value="1"/>
</dbReference>
<proteinExistence type="predicted"/>
<dbReference type="InterPro" id="IPR006575">
    <property type="entry name" value="RWD_dom"/>
</dbReference>
<feature type="compositionally biased region" description="Basic and acidic residues" evidence="8">
    <location>
        <begin position="1260"/>
        <end position="1277"/>
    </location>
</feature>
<dbReference type="InterPro" id="IPR029021">
    <property type="entry name" value="Prot-tyrosine_phosphatase-like"/>
</dbReference>
<protein>
    <recommendedName>
        <fullName evidence="1">protein-tyrosine-phosphatase</fullName>
        <ecNumber evidence="1">3.1.3.48</ecNumber>
    </recommendedName>
</protein>
<dbReference type="SUPFAM" id="SSF49777">
    <property type="entry name" value="PEBP-like"/>
    <property type="match status" value="2"/>
</dbReference>
<dbReference type="PRINTS" id="PR00700">
    <property type="entry name" value="PRTYPHPHTASE"/>
</dbReference>
<evidence type="ECO:0000256" key="7">
    <source>
        <dbReference type="PROSITE-ProRule" id="PRU00175"/>
    </source>
</evidence>
<dbReference type="PANTHER" id="PTHR46257">
    <property type="entry name" value="TYROSINE-PROTEIN PHOSPHATASE CORKSCREW"/>
    <property type="match status" value="1"/>
</dbReference>
<dbReference type="GeneID" id="111135981"/>
<feature type="region of interest" description="Disordered" evidence="8">
    <location>
        <begin position="1182"/>
        <end position="1598"/>
    </location>
</feature>
<dbReference type="GO" id="GO:0004726">
    <property type="term" value="F:non-membrane spanning protein tyrosine phosphatase activity"/>
    <property type="evidence" value="ECO:0007669"/>
    <property type="project" value="TreeGrafter"/>
</dbReference>
<dbReference type="SMART" id="SM00591">
    <property type="entry name" value="RWD"/>
    <property type="match status" value="1"/>
</dbReference>
<dbReference type="GO" id="GO:0030154">
    <property type="term" value="P:cell differentiation"/>
    <property type="evidence" value="ECO:0007669"/>
    <property type="project" value="TreeGrafter"/>
</dbReference>
<feature type="chain" id="PRO_5034206012" description="protein-tyrosine-phosphatase" evidence="9">
    <location>
        <begin position="24"/>
        <end position="1598"/>
    </location>
</feature>
<dbReference type="CDD" id="cd16470">
    <property type="entry name" value="RING-H2_RNF25"/>
    <property type="match status" value="1"/>
</dbReference>
<dbReference type="SUPFAM" id="SSF54495">
    <property type="entry name" value="UBC-like"/>
    <property type="match status" value="1"/>
</dbReference>
<feature type="domain" description="RWD" evidence="13">
    <location>
        <begin position="541"/>
        <end position="650"/>
    </location>
</feature>
<dbReference type="InterPro" id="IPR000242">
    <property type="entry name" value="PTP_cat"/>
</dbReference>
<feature type="compositionally biased region" description="Basic and acidic residues" evidence="8">
    <location>
        <begin position="1442"/>
        <end position="1457"/>
    </location>
</feature>
<dbReference type="Pfam" id="PF05773">
    <property type="entry name" value="RWD"/>
    <property type="match status" value="1"/>
</dbReference>
<keyword evidence="2 7" id="KW-0863">Zinc-finger</keyword>
<keyword evidence="9" id="KW-0732">Signal</keyword>
<dbReference type="InterPro" id="IPR003595">
    <property type="entry name" value="Tyr_Pase_cat"/>
</dbReference>
<dbReference type="GO" id="GO:0051246">
    <property type="term" value="P:regulation of protein metabolic process"/>
    <property type="evidence" value="ECO:0007669"/>
    <property type="project" value="UniProtKB-ARBA"/>
</dbReference>
<feature type="compositionally biased region" description="Basic and acidic residues" evidence="8">
    <location>
        <begin position="1189"/>
        <end position="1202"/>
    </location>
</feature>
<name>A0A8B8EQJ9_CRAVI</name>
<dbReference type="GO" id="GO:0033554">
    <property type="term" value="P:cellular response to stress"/>
    <property type="evidence" value="ECO:0007669"/>
    <property type="project" value="UniProtKB-ARBA"/>
</dbReference>
<feature type="compositionally biased region" description="Polar residues" evidence="8">
    <location>
        <begin position="812"/>
        <end position="829"/>
    </location>
</feature>
<dbReference type="InterPro" id="IPR000387">
    <property type="entry name" value="Tyr_Pase_dom"/>
</dbReference>
<dbReference type="EC" id="3.1.3.48" evidence="1"/>
<dbReference type="PROSITE" id="PS50056">
    <property type="entry name" value="TYR_PHOSPHATASE_2"/>
    <property type="match status" value="1"/>
</dbReference>
<dbReference type="Pfam" id="PF01161">
    <property type="entry name" value="PBP"/>
    <property type="match status" value="1"/>
</dbReference>
<dbReference type="GO" id="GO:0008270">
    <property type="term" value="F:zinc ion binding"/>
    <property type="evidence" value="ECO:0007669"/>
    <property type="project" value="UniProtKB-KW"/>
</dbReference>
<keyword evidence="2 7" id="KW-0479">Metal-binding</keyword>
<organism evidence="14 15">
    <name type="scientific">Crassostrea virginica</name>
    <name type="common">Eastern oyster</name>
    <dbReference type="NCBI Taxonomy" id="6565"/>
    <lineage>
        <taxon>Eukaryota</taxon>
        <taxon>Metazoa</taxon>
        <taxon>Spiralia</taxon>
        <taxon>Lophotrochozoa</taxon>
        <taxon>Mollusca</taxon>
        <taxon>Bivalvia</taxon>
        <taxon>Autobranchia</taxon>
        <taxon>Pteriomorphia</taxon>
        <taxon>Ostreida</taxon>
        <taxon>Ostreoidea</taxon>
        <taxon>Ostreidae</taxon>
        <taxon>Crassostrea</taxon>
    </lineage>
</organism>
<reference evidence="15" key="1">
    <citation type="submission" date="2025-08" db="UniProtKB">
        <authorList>
            <consortium name="RefSeq"/>
        </authorList>
    </citation>
    <scope>IDENTIFICATION</scope>
    <source>
        <tissue evidence="15">Whole sample</tissue>
    </source>
</reference>
<dbReference type="InterPro" id="IPR036610">
    <property type="entry name" value="PEBP-like_sf"/>
</dbReference>
<dbReference type="CDD" id="cd00866">
    <property type="entry name" value="PEBP_euk"/>
    <property type="match status" value="1"/>
</dbReference>
<feature type="compositionally biased region" description="Basic and acidic residues" evidence="8">
    <location>
        <begin position="1483"/>
        <end position="1497"/>
    </location>
</feature>
<evidence type="ECO:0000256" key="6">
    <source>
        <dbReference type="ARBA" id="ARBA00022999"/>
    </source>
</evidence>
<feature type="compositionally biased region" description="Polar residues" evidence="8">
    <location>
        <begin position="1412"/>
        <end position="1424"/>
    </location>
</feature>
<dbReference type="SMART" id="SM00184">
    <property type="entry name" value="RING"/>
    <property type="match status" value="1"/>
</dbReference>
<feature type="compositionally biased region" description="Basic and acidic residues" evidence="8">
    <location>
        <begin position="1527"/>
        <end position="1547"/>
    </location>
</feature>
<dbReference type="GO" id="GO:0000278">
    <property type="term" value="P:mitotic cell cycle"/>
    <property type="evidence" value="ECO:0007669"/>
    <property type="project" value="TreeGrafter"/>
</dbReference>
<dbReference type="RefSeq" id="XP_022342216.1">
    <property type="nucleotide sequence ID" value="XM_022486508.1"/>
</dbReference>
<dbReference type="InterPro" id="IPR013083">
    <property type="entry name" value="Znf_RING/FYVE/PHD"/>
</dbReference>
<feature type="region of interest" description="Disordered" evidence="8">
    <location>
        <begin position="796"/>
        <end position="863"/>
    </location>
</feature>
<dbReference type="InterPro" id="IPR008914">
    <property type="entry name" value="PEBP"/>
</dbReference>
<dbReference type="InterPro" id="IPR001841">
    <property type="entry name" value="Znf_RING"/>
</dbReference>
<dbReference type="GO" id="GO:0010468">
    <property type="term" value="P:regulation of gene expression"/>
    <property type="evidence" value="ECO:0007669"/>
    <property type="project" value="UniProtKB-ARBA"/>
</dbReference>
<dbReference type="Gene3D" id="3.90.280.10">
    <property type="entry name" value="PEBP-like"/>
    <property type="match status" value="2"/>
</dbReference>
<dbReference type="KEGG" id="cvn:111135981"/>
<dbReference type="PROSITE" id="PS50089">
    <property type="entry name" value="ZF_RING_2"/>
    <property type="match status" value="1"/>
</dbReference>
<dbReference type="GO" id="GO:0001784">
    <property type="term" value="F:phosphotyrosine residue binding"/>
    <property type="evidence" value="ECO:0007669"/>
    <property type="project" value="TreeGrafter"/>
</dbReference>
<dbReference type="GO" id="GO:0005737">
    <property type="term" value="C:cytoplasm"/>
    <property type="evidence" value="ECO:0007669"/>
    <property type="project" value="TreeGrafter"/>
</dbReference>
<feature type="domain" description="RING-type" evidence="12">
    <location>
        <begin position="657"/>
        <end position="724"/>
    </location>
</feature>
<feature type="compositionally biased region" description="Gly residues" evidence="8">
    <location>
        <begin position="1468"/>
        <end position="1480"/>
    </location>
</feature>
<evidence type="ECO:0000256" key="5">
    <source>
        <dbReference type="ARBA" id="ARBA00022912"/>
    </source>
</evidence>
<feature type="compositionally biased region" description="Basic and acidic residues" evidence="8">
    <location>
        <begin position="853"/>
        <end position="863"/>
    </location>
</feature>
<dbReference type="SUPFAM" id="SSF57850">
    <property type="entry name" value="RING/U-box"/>
    <property type="match status" value="1"/>
</dbReference>
<dbReference type="Gene3D" id="3.10.110.10">
    <property type="entry name" value="Ubiquitin Conjugating Enzyme"/>
    <property type="match status" value="1"/>
</dbReference>
<dbReference type="PROSITE" id="PS50908">
    <property type="entry name" value="RWD"/>
    <property type="match status" value="1"/>
</dbReference>
<feature type="compositionally biased region" description="Basic and acidic residues" evidence="8">
    <location>
        <begin position="1288"/>
        <end position="1314"/>
    </location>
</feature>